<dbReference type="RefSeq" id="WP_164532708.1">
    <property type="nucleotide sequence ID" value="NZ_JAALFG010000001.1"/>
</dbReference>
<keyword evidence="1" id="KW-0723">Serine/threonine-protein kinase</keyword>
<dbReference type="InterPro" id="IPR036890">
    <property type="entry name" value="HATPase_C_sf"/>
</dbReference>
<dbReference type="Pfam" id="PF13581">
    <property type="entry name" value="HATPase_c_2"/>
    <property type="match status" value="1"/>
</dbReference>
<dbReference type="PANTHER" id="PTHR35526">
    <property type="entry name" value="ANTI-SIGMA-F FACTOR RSBW-RELATED"/>
    <property type="match status" value="1"/>
</dbReference>
<dbReference type="CDD" id="cd16936">
    <property type="entry name" value="HATPase_RsbW-like"/>
    <property type="match status" value="1"/>
</dbReference>
<keyword evidence="1" id="KW-0808">Transferase</keyword>
<evidence type="ECO:0000313" key="4">
    <source>
        <dbReference type="Proteomes" id="UP000474802"/>
    </source>
</evidence>
<dbReference type="PANTHER" id="PTHR35526:SF3">
    <property type="entry name" value="ANTI-SIGMA-F FACTOR RSBW"/>
    <property type="match status" value="1"/>
</dbReference>
<organism evidence="3 4">
    <name type="scientific">Devosia aurantiaca</name>
    <dbReference type="NCBI Taxonomy" id="2714858"/>
    <lineage>
        <taxon>Bacteria</taxon>
        <taxon>Pseudomonadati</taxon>
        <taxon>Pseudomonadota</taxon>
        <taxon>Alphaproteobacteria</taxon>
        <taxon>Hyphomicrobiales</taxon>
        <taxon>Devosiaceae</taxon>
        <taxon>Devosia</taxon>
    </lineage>
</organism>
<proteinExistence type="predicted"/>
<protein>
    <submittedName>
        <fullName evidence="3">ATP-binding protein</fullName>
    </submittedName>
</protein>
<evidence type="ECO:0000259" key="2">
    <source>
        <dbReference type="Pfam" id="PF13581"/>
    </source>
</evidence>
<keyword evidence="3" id="KW-0547">Nucleotide-binding</keyword>
<dbReference type="InterPro" id="IPR003594">
    <property type="entry name" value="HATPase_dom"/>
</dbReference>
<keyword evidence="3" id="KW-0067">ATP-binding</keyword>
<dbReference type="Proteomes" id="UP000474802">
    <property type="component" value="Unassembled WGS sequence"/>
</dbReference>
<sequence length="144" mass="15162">MSSSLSLKIDSDLAGVGPVARAVRALCSETLDELALDELELGVVEALNNVIKHGYAGQKGSLVQVRVGLKADKVVVEIIDQAPPMPPSALQPSDPWAGIDAAEPQDLPEGGMGLALIQMTMDEVAYSSRKGVNTLTLTKLLSRK</sequence>
<reference evidence="3 4" key="1">
    <citation type="submission" date="2020-02" db="EMBL/GenBank/DDBJ databases">
        <authorList>
            <person name="Khan S.A."/>
            <person name="Jeon C.O."/>
            <person name="Chun B.H."/>
        </authorList>
    </citation>
    <scope>NUCLEOTIDE SEQUENCE [LARGE SCALE GENOMIC DNA]</scope>
    <source>
        <strain evidence="3 4">H239</strain>
    </source>
</reference>
<evidence type="ECO:0000313" key="3">
    <source>
        <dbReference type="EMBL" id="NGP16449.1"/>
    </source>
</evidence>
<dbReference type="Gene3D" id="3.30.565.10">
    <property type="entry name" value="Histidine kinase-like ATPase, C-terminal domain"/>
    <property type="match status" value="1"/>
</dbReference>
<dbReference type="SUPFAM" id="SSF55874">
    <property type="entry name" value="ATPase domain of HSP90 chaperone/DNA topoisomerase II/histidine kinase"/>
    <property type="match status" value="1"/>
</dbReference>
<gene>
    <name evidence="3" type="ORF">G5575_00960</name>
</gene>
<keyword evidence="4" id="KW-1185">Reference proteome</keyword>
<comment type="caution">
    <text evidence="3">The sequence shown here is derived from an EMBL/GenBank/DDBJ whole genome shotgun (WGS) entry which is preliminary data.</text>
</comment>
<evidence type="ECO:0000256" key="1">
    <source>
        <dbReference type="ARBA" id="ARBA00022527"/>
    </source>
</evidence>
<feature type="domain" description="Histidine kinase/HSP90-like ATPase" evidence="2">
    <location>
        <begin position="11"/>
        <end position="139"/>
    </location>
</feature>
<reference evidence="3 4" key="2">
    <citation type="submission" date="2020-03" db="EMBL/GenBank/DDBJ databases">
        <title>Devosia chinhatensis sp. nov., isolated from a hexachlorocyclohexane (HCH) dump site in India.</title>
        <authorList>
            <person name="Kumar M."/>
            <person name="Lal R."/>
        </authorList>
    </citation>
    <scope>NUCLEOTIDE SEQUENCE [LARGE SCALE GENOMIC DNA]</scope>
    <source>
        <strain evidence="3 4">H239</strain>
    </source>
</reference>
<name>A0A6M1S8V6_9HYPH</name>
<dbReference type="InterPro" id="IPR050267">
    <property type="entry name" value="Anti-sigma-factor_SerPK"/>
</dbReference>
<keyword evidence="1" id="KW-0418">Kinase</keyword>
<dbReference type="GO" id="GO:0004674">
    <property type="term" value="F:protein serine/threonine kinase activity"/>
    <property type="evidence" value="ECO:0007669"/>
    <property type="project" value="UniProtKB-KW"/>
</dbReference>
<accession>A0A6M1S8V6</accession>
<dbReference type="EMBL" id="JAALFG010000001">
    <property type="protein sequence ID" value="NGP16449.1"/>
    <property type="molecule type" value="Genomic_DNA"/>
</dbReference>
<dbReference type="GO" id="GO:0005524">
    <property type="term" value="F:ATP binding"/>
    <property type="evidence" value="ECO:0007669"/>
    <property type="project" value="UniProtKB-KW"/>
</dbReference>
<dbReference type="AlphaFoldDB" id="A0A6M1S8V6"/>